<proteinExistence type="predicted"/>
<dbReference type="EMBL" id="MU005764">
    <property type="protein sequence ID" value="KAF2715564.1"/>
    <property type="molecule type" value="Genomic_DNA"/>
</dbReference>
<dbReference type="Proteomes" id="UP000799428">
    <property type="component" value="Unassembled WGS sequence"/>
</dbReference>
<evidence type="ECO:0000313" key="2">
    <source>
        <dbReference type="Proteomes" id="UP000799428"/>
    </source>
</evidence>
<accession>A0A6G1KRT4</accession>
<reference evidence="1" key="1">
    <citation type="journal article" date="2020" name="Stud. Mycol.">
        <title>101 Dothideomycetes genomes: a test case for predicting lifestyles and emergence of pathogens.</title>
        <authorList>
            <person name="Haridas S."/>
            <person name="Albert R."/>
            <person name="Binder M."/>
            <person name="Bloem J."/>
            <person name="Labutti K."/>
            <person name="Salamov A."/>
            <person name="Andreopoulos B."/>
            <person name="Baker S."/>
            <person name="Barry K."/>
            <person name="Bills G."/>
            <person name="Bluhm B."/>
            <person name="Cannon C."/>
            <person name="Castanera R."/>
            <person name="Culley D."/>
            <person name="Daum C."/>
            <person name="Ezra D."/>
            <person name="Gonzalez J."/>
            <person name="Henrissat B."/>
            <person name="Kuo A."/>
            <person name="Liang C."/>
            <person name="Lipzen A."/>
            <person name="Lutzoni F."/>
            <person name="Magnuson J."/>
            <person name="Mondo S."/>
            <person name="Nolan M."/>
            <person name="Ohm R."/>
            <person name="Pangilinan J."/>
            <person name="Park H.-J."/>
            <person name="Ramirez L."/>
            <person name="Alfaro M."/>
            <person name="Sun H."/>
            <person name="Tritt A."/>
            <person name="Yoshinaga Y."/>
            <person name="Zwiers L.-H."/>
            <person name="Turgeon B."/>
            <person name="Goodwin S."/>
            <person name="Spatafora J."/>
            <person name="Crous P."/>
            <person name="Grigoriev I."/>
        </authorList>
    </citation>
    <scope>NUCLEOTIDE SEQUENCE</scope>
    <source>
        <strain evidence="1">CBS 279.74</strain>
    </source>
</reference>
<evidence type="ECO:0000313" key="1">
    <source>
        <dbReference type="EMBL" id="KAF2715564.1"/>
    </source>
</evidence>
<sequence>MTVSPLVCFGISTHVCIPLSVVVGWSTTYIPSHHRTNKGCASILDRGDDLQYVVSGYAGTGCAVQGKARQGKGVSWPMLSGGFYTRTFSSLIFLFFSSP</sequence>
<gene>
    <name evidence="1" type="ORF">K504DRAFT_29198</name>
</gene>
<dbReference type="AlphaFoldDB" id="A0A6G1KRT4"/>
<protein>
    <submittedName>
        <fullName evidence="1">Uncharacterized protein</fullName>
    </submittedName>
</protein>
<organism evidence="1 2">
    <name type="scientific">Pleomassaria siparia CBS 279.74</name>
    <dbReference type="NCBI Taxonomy" id="1314801"/>
    <lineage>
        <taxon>Eukaryota</taxon>
        <taxon>Fungi</taxon>
        <taxon>Dikarya</taxon>
        <taxon>Ascomycota</taxon>
        <taxon>Pezizomycotina</taxon>
        <taxon>Dothideomycetes</taxon>
        <taxon>Pleosporomycetidae</taxon>
        <taxon>Pleosporales</taxon>
        <taxon>Pleomassariaceae</taxon>
        <taxon>Pleomassaria</taxon>
    </lineage>
</organism>
<name>A0A6G1KRT4_9PLEO</name>
<keyword evidence="2" id="KW-1185">Reference proteome</keyword>